<dbReference type="PANTHER" id="PTHR43727:SF2">
    <property type="entry name" value="GROUP IV DECARBOXYLASE"/>
    <property type="match status" value="1"/>
</dbReference>
<dbReference type="InterPro" id="IPR029066">
    <property type="entry name" value="PLP-binding_barrel"/>
</dbReference>
<reference evidence="5" key="2">
    <citation type="submission" date="2020-09" db="EMBL/GenBank/DDBJ databases">
        <authorList>
            <person name="Sun Q."/>
            <person name="Zhou Y."/>
        </authorList>
    </citation>
    <scope>NUCLEOTIDE SEQUENCE</scope>
    <source>
        <strain evidence="5">CGMCC 1.12408</strain>
    </source>
</reference>
<dbReference type="AlphaFoldDB" id="A0A916W7L4"/>
<proteinExistence type="predicted"/>
<gene>
    <name evidence="5" type="primary">lisA</name>
    <name evidence="5" type="ORF">GCM10008025_15810</name>
</gene>
<evidence type="ECO:0000259" key="4">
    <source>
        <dbReference type="Pfam" id="PF02784"/>
    </source>
</evidence>
<comment type="cofactor">
    <cofactor evidence="1 3">
        <name>pyridoxal 5'-phosphate</name>
        <dbReference type="ChEBI" id="CHEBI:597326"/>
    </cofactor>
</comment>
<dbReference type="InterPro" id="IPR009006">
    <property type="entry name" value="Ala_racemase/Decarboxylase_C"/>
</dbReference>
<evidence type="ECO:0000256" key="3">
    <source>
        <dbReference type="PIRSR" id="PIRSR600183-50"/>
    </source>
</evidence>
<dbReference type="RefSeq" id="WP_188384126.1">
    <property type="nucleotide sequence ID" value="NZ_BMEY01000006.1"/>
</dbReference>
<dbReference type="PANTHER" id="PTHR43727">
    <property type="entry name" value="DIAMINOPIMELATE DECARBOXYLASE"/>
    <property type="match status" value="1"/>
</dbReference>
<feature type="modified residue" description="N6-(pyridoxal phosphate)lysine" evidence="3">
    <location>
        <position position="52"/>
    </location>
</feature>
<dbReference type="Proteomes" id="UP000613512">
    <property type="component" value="Unassembled WGS sequence"/>
</dbReference>
<dbReference type="Pfam" id="PF02784">
    <property type="entry name" value="Orn_Arg_deC_N"/>
    <property type="match status" value="1"/>
</dbReference>
<dbReference type="GO" id="GO:0009089">
    <property type="term" value="P:lysine biosynthetic process via diaminopimelate"/>
    <property type="evidence" value="ECO:0007669"/>
    <property type="project" value="TreeGrafter"/>
</dbReference>
<dbReference type="Gene3D" id="2.40.37.10">
    <property type="entry name" value="Lyase, Ornithine Decarboxylase, Chain A, domain 1"/>
    <property type="match status" value="1"/>
</dbReference>
<comment type="caution">
    <text evidence="5">The sequence shown here is derived from an EMBL/GenBank/DDBJ whole genome shotgun (WGS) entry which is preliminary data.</text>
</comment>
<dbReference type="SUPFAM" id="SSF50621">
    <property type="entry name" value="Alanine racemase C-terminal domain-like"/>
    <property type="match status" value="1"/>
</dbReference>
<dbReference type="PRINTS" id="PR01179">
    <property type="entry name" value="ODADCRBXLASE"/>
</dbReference>
<organism evidence="5 6">
    <name type="scientific">Ornithinibacillus halotolerans</name>
    <dbReference type="NCBI Taxonomy" id="1274357"/>
    <lineage>
        <taxon>Bacteria</taxon>
        <taxon>Bacillati</taxon>
        <taxon>Bacillota</taxon>
        <taxon>Bacilli</taxon>
        <taxon>Bacillales</taxon>
        <taxon>Bacillaceae</taxon>
        <taxon>Ornithinibacillus</taxon>
    </lineage>
</organism>
<evidence type="ECO:0000313" key="6">
    <source>
        <dbReference type="Proteomes" id="UP000613512"/>
    </source>
</evidence>
<dbReference type="InterPro" id="IPR022644">
    <property type="entry name" value="De-COase2_N"/>
</dbReference>
<dbReference type="Gene3D" id="3.20.20.10">
    <property type="entry name" value="Alanine racemase"/>
    <property type="match status" value="1"/>
</dbReference>
<sequence length="412" mass="47358">MNLSFEVLDVISNKYGESFYLLDSKRFRENYEELLQSFKKIYPNTHIAYSYKTNYIPKLCKIVDEYGGYAEVVSEMEYKLAIKIGVEAQKIYFNGPFKHSWAIENLLLDGGVVNIDSIEEFEWIKVFAEKYPEKQFFVGVRCNFDIDDGIISRFGIDVHSEEFSTVVKEINETNNLQLKGLHCHFASRYINVWPNKVIGMIQLVQQYFKEPPEFVSVGGGLFGKMEDSLKAQFDYSIPDFHDYAEVIATRFKDAFEMFETDKQPKLIIEPGTALCGDAMKFVCRVISIKDIRGKKIATVSGSMYNINPTLNKKNPPITIYQANAANENNVYTDLDIGGYTCIESDYLYRGYHGELAVGDYIVFDNVGSYSIVLKPPFILPNFSVIELNDLTKEIELVKHNESFDDVFHTYIF</sequence>
<keyword evidence="2 3" id="KW-0663">Pyridoxal phosphate</keyword>
<feature type="domain" description="Orn/DAP/Arg decarboxylase 2 N-terminal" evidence="4">
    <location>
        <begin position="32"/>
        <end position="274"/>
    </location>
</feature>
<protein>
    <submittedName>
        <fullName evidence="5">Diaminopimelate decarboxylase</fullName>
    </submittedName>
</protein>
<reference evidence="5" key="1">
    <citation type="journal article" date="2014" name="Int. J. Syst. Evol. Microbiol.">
        <title>Complete genome sequence of Corynebacterium casei LMG S-19264T (=DSM 44701T), isolated from a smear-ripened cheese.</title>
        <authorList>
            <consortium name="US DOE Joint Genome Institute (JGI-PGF)"/>
            <person name="Walter F."/>
            <person name="Albersmeier A."/>
            <person name="Kalinowski J."/>
            <person name="Ruckert C."/>
        </authorList>
    </citation>
    <scope>NUCLEOTIDE SEQUENCE</scope>
    <source>
        <strain evidence="5">CGMCC 1.12408</strain>
    </source>
</reference>
<feature type="active site" description="Proton donor" evidence="3">
    <location>
        <position position="341"/>
    </location>
</feature>
<dbReference type="SUPFAM" id="SSF51419">
    <property type="entry name" value="PLP-binding barrel"/>
    <property type="match status" value="1"/>
</dbReference>
<dbReference type="EMBL" id="BMEY01000006">
    <property type="protein sequence ID" value="GGA72868.1"/>
    <property type="molecule type" value="Genomic_DNA"/>
</dbReference>
<accession>A0A916W7L4</accession>
<dbReference type="GO" id="GO:0008836">
    <property type="term" value="F:diaminopimelate decarboxylase activity"/>
    <property type="evidence" value="ECO:0007669"/>
    <property type="project" value="TreeGrafter"/>
</dbReference>
<dbReference type="InterPro" id="IPR000183">
    <property type="entry name" value="Orn/DAP/Arg_de-COase"/>
</dbReference>
<evidence type="ECO:0000256" key="1">
    <source>
        <dbReference type="ARBA" id="ARBA00001933"/>
    </source>
</evidence>
<keyword evidence="6" id="KW-1185">Reference proteome</keyword>
<evidence type="ECO:0000256" key="2">
    <source>
        <dbReference type="ARBA" id="ARBA00022898"/>
    </source>
</evidence>
<name>A0A916W7L4_9BACI</name>
<evidence type="ECO:0000313" key="5">
    <source>
        <dbReference type="EMBL" id="GGA72868.1"/>
    </source>
</evidence>